<dbReference type="SUPFAM" id="SSF53335">
    <property type="entry name" value="S-adenosyl-L-methionine-dependent methyltransferases"/>
    <property type="match status" value="1"/>
</dbReference>
<dbReference type="CDD" id="cd02440">
    <property type="entry name" value="AdoMet_MTases"/>
    <property type="match status" value="1"/>
</dbReference>
<sequence>MMRVAVVGGGISGLVAAYVVAKDGAEVVLYEKEDSLGGYAKTVSVDGQALDLGFMVFSQVTCADMMELFEDLGVDMELFDVSSFSVSLDEGQGWEWRTCNGLSSLFAQKKSILNPCFWKIIREITKFKNDASNYVEEIESNEDVDRNETLGHFLQSHGYSDLLQKAFLIPTCATIWSCSSEVMSFSAYSVLSFLRNHHIFELFGRPQRLTPRWRSQSFVTRIKEELESRGCQIRTNFEIYSVLTNDKGCVIMCEDGSEEVYDGCIVATHAPDALKMLGKQATFDELRILGAFQYAYSDIFVHHDDNLMPKNQAAWRSKNFLGTNNNKACVTYWLNIVQNINDSRLPFFLTINPPHTPKSTLFKWSTSHPIPSNSASKASSELNLIQGKRQIWFCGAYQGYGFPEDGVKAGILVGKSLLRKSYTVQNNPKHMVPSWLETGASFIVTRFLERFIATGCLILLEEGGIVFHFEGTRKKSTIRVSIRIHNPQFYWKVATEGDFGFADAYINGDFSFVDKNEGLLNFFLMFIANTVLNIYTQKLSRRRGWWTPWLYTSSIASAKYFFKHVSRRNTLNQTRQNISEHYDLSNEFFSLFLDETMTYSCAIFQTPDEDLRKAQLRKIRTLIKKARINKEHHILEIGCGWGSLALEVVKMTGCRYTGITLSEKQLQYVELKVKEAGLQDQIELILCDYRELPKSCKYDRIISCEMIEAVGHEFMEEFFMCCESALPKNGLLVLQFTSTADEKYDEHRLSTDFIKEYIFPGVCVPSLSRVISAMAAASRLSVVHLEEIGSHFFYTLRRWQENLLKNQSQILALGFDEKFIRTWEYYFNYCAAGFKYCALGNYQIVFSRPGDVAAFGNDLYNAVPSTC</sequence>
<dbReference type="STRING" id="429701.A0A2G9HAC7"/>
<organism evidence="3 4">
    <name type="scientific">Handroanthus impetiginosus</name>
    <dbReference type="NCBI Taxonomy" id="429701"/>
    <lineage>
        <taxon>Eukaryota</taxon>
        <taxon>Viridiplantae</taxon>
        <taxon>Streptophyta</taxon>
        <taxon>Embryophyta</taxon>
        <taxon>Tracheophyta</taxon>
        <taxon>Spermatophyta</taxon>
        <taxon>Magnoliopsida</taxon>
        <taxon>eudicotyledons</taxon>
        <taxon>Gunneridae</taxon>
        <taxon>Pentapetalae</taxon>
        <taxon>asterids</taxon>
        <taxon>lamiids</taxon>
        <taxon>Lamiales</taxon>
        <taxon>Bignoniaceae</taxon>
        <taxon>Crescentiina</taxon>
        <taxon>Tabebuia alliance</taxon>
        <taxon>Handroanthus</taxon>
    </lineage>
</organism>
<dbReference type="InterPro" id="IPR036188">
    <property type="entry name" value="FAD/NAD-bd_sf"/>
</dbReference>
<dbReference type="EMBL" id="NKXS01002273">
    <property type="protein sequence ID" value="PIN14474.1"/>
    <property type="molecule type" value="Genomic_DNA"/>
</dbReference>
<dbReference type="GO" id="GO:0016491">
    <property type="term" value="F:oxidoreductase activity"/>
    <property type="evidence" value="ECO:0007669"/>
    <property type="project" value="InterPro"/>
</dbReference>
<dbReference type="InterPro" id="IPR002937">
    <property type="entry name" value="Amino_oxidase"/>
</dbReference>
<dbReference type="PANTHER" id="PTHR43675">
    <property type="entry name" value="ARSENITE METHYLTRANSFERASE"/>
    <property type="match status" value="1"/>
</dbReference>
<dbReference type="GO" id="GO:0032259">
    <property type="term" value="P:methylation"/>
    <property type="evidence" value="ECO:0007669"/>
    <property type="project" value="UniProtKB-KW"/>
</dbReference>
<dbReference type="Gene3D" id="3.40.50.150">
    <property type="entry name" value="Vaccinia Virus protein VP39"/>
    <property type="match status" value="1"/>
</dbReference>
<evidence type="ECO:0000256" key="1">
    <source>
        <dbReference type="SAM" id="SignalP"/>
    </source>
</evidence>
<evidence type="ECO:0000259" key="2">
    <source>
        <dbReference type="Pfam" id="PF01593"/>
    </source>
</evidence>
<feature type="domain" description="Amine oxidase" evidence="2">
    <location>
        <begin position="11"/>
        <end position="274"/>
    </location>
</feature>
<reference evidence="4" key="1">
    <citation type="journal article" date="2018" name="Gigascience">
        <title>Genome assembly of the Pink Ipe (Handroanthus impetiginosus, Bignoniaceae), a highly valued, ecologically keystone Neotropical timber forest tree.</title>
        <authorList>
            <person name="Silva-Junior O.B."/>
            <person name="Grattapaglia D."/>
            <person name="Novaes E."/>
            <person name="Collevatti R.G."/>
        </authorList>
    </citation>
    <scope>NUCLEOTIDE SEQUENCE [LARGE SCALE GENOMIC DNA]</scope>
    <source>
        <strain evidence="4">cv. UFG-1</strain>
    </source>
</reference>
<keyword evidence="4" id="KW-1185">Reference proteome</keyword>
<dbReference type="PRINTS" id="PR00419">
    <property type="entry name" value="ADXRDTASE"/>
</dbReference>
<gene>
    <name evidence="3" type="ORF">CDL12_12898</name>
</gene>
<keyword evidence="3" id="KW-0808">Transferase</keyword>
<name>A0A2G9HAC7_9LAMI</name>
<proteinExistence type="predicted"/>
<comment type="caution">
    <text evidence="3">The sequence shown here is derived from an EMBL/GenBank/DDBJ whole genome shotgun (WGS) entry which is preliminary data.</text>
</comment>
<dbReference type="GO" id="GO:0008825">
    <property type="term" value="F:cyclopropane-fatty-acyl-phospholipid synthase activity"/>
    <property type="evidence" value="ECO:0007669"/>
    <property type="project" value="UniProtKB-EC"/>
</dbReference>
<keyword evidence="1" id="KW-0732">Signal</keyword>
<dbReference type="EC" id="2.1.1.79" evidence="3"/>
<keyword evidence="3" id="KW-0489">Methyltransferase</keyword>
<dbReference type="Pfam" id="PF02353">
    <property type="entry name" value="CMAS"/>
    <property type="match status" value="1"/>
</dbReference>
<accession>A0A2G9HAC7</accession>
<dbReference type="Gene3D" id="1.10.405.20">
    <property type="match status" value="1"/>
</dbReference>
<dbReference type="Pfam" id="PF01593">
    <property type="entry name" value="Amino_oxidase"/>
    <property type="match status" value="1"/>
</dbReference>
<dbReference type="PANTHER" id="PTHR43675:SF30">
    <property type="entry name" value="CYCLOPROPANE-FATTY-ACYL-PHOSPHOLIPID SYNTHASE"/>
    <property type="match status" value="1"/>
</dbReference>
<feature type="chain" id="PRO_5013762353" evidence="1">
    <location>
        <begin position="18"/>
        <end position="867"/>
    </location>
</feature>
<dbReference type="OrthoDB" id="5977668at2759"/>
<dbReference type="AlphaFoldDB" id="A0A2G9HAC7"/>
<dbReference type="Gene3D" id="3.50.50.60">
    <property type="entry name" value="FAD/NAD(P)-binding domain"/>
    <property type="match status" value="1"/>
</dbReference>
<protein>
    <submittedName>
        <fullName evidence="3">Cyclopropane-fatty-acyl-phospholipid synthase</fullName>
        <ecNumber evidence="3">2.1.1.79</ecNumber>
    </submittedName>
</protein>
<dbReference type="SUPFAM" id="SSF51905">
    <property type="entry name" value="FAD/NAD(P)-binding domain"/>
    <property type="match status" value="1"/>
</dbReference>
<dbReference type="Proteomes" id="UP000231279">
    <property type="component" value="Unassembled WGS sequence"/>
</dbReference>
<feature type="signal peptide" evidence="1">
    <location>
        <begin position="1"/>
        <end position="17"/>
    </location>
</feature>
<evidence type="ECO:0000313" key="4">
    <source>
        <dbReference type="Proteomes" id="UP000231279"/>
    </source>
</evidence>
<evidence type="ECO:0000313" key="3">
    <source>
        <dbReference type="EMBL" id="PIN14474.1"/>
    </source>
</evidence>
<dbReference type="InterPro" id="IPR026669">
    <property type="entry name" value="Arsenite_MeTrfase-like"/>
</dbReference>
<dbReference type="Gene3D" id="3.30.70.1990">
    <property type="match status" value="1"/>
</dbReference>
<dbReference type="InterPro" id="IPR029063">
    <property type="entry name" value="SAM-dependent_MTases_sf"/>
</dbReference>